<dbReference type="Pfam" id="PF03060">
    <property type="entry name" value="NMO"/>
    <property type="match status" value="1"/>
</dbReference>
<dbReference type="PANTHER" id="PTHR32332">
    <property type="entry name" value="2-NITROPROPANE DIOXYGENASE"/>
    <property type="match status" value="1"/>
</dbReference>
<organism evidence="4 5">
    <name type="scientific">Ampelomyces quisqualis</name>
    <name type="common">Powdery mildew agent</name>
    <dbReference type="NCBI Taxonomy" id="50730"/>
    <lineage>
        <taxon>Eukaryota</taxon>
        <taxon>Fungi</taxon>
        <taxon>Dikarya</taxon>
        <taxon>Ascomycota</taxon>
        <taxon>Pezizomycotina</taxon>
        <taxon>Dothideomycetes</taxon>
        <taxon>Pleosporomycetidae</taxon>
        <taxon>Pleosporales</taxon>
        <taxon>Pleosporineae</taxon>
        <taxon>Phaeosphaeriaceae</taxon>
        <taxon>Ampelomyces</taxon>
    </lineage>
</organism>
<accession>A0A6A5QJJ1</accession>
<dbReference type="Proteomes" id="UP000800096">
    <property type="component" value="Unassembled WGS sequence"/>
</dbReference>
<keyword evidence="5" id="KW-1185">Reference proteome</keyword>
<dbReference type="InterPro" id="IPR013785">
    <property type="entry name" value="Aldolase_TIM"/>
</dbReference>
<dbReference type="Gene3D" id="3.20.20.70">
    <property type="entry name" value="Aldolase class I"/>
    <property type="match status" value="1"/>
</dbReference>
<keyword evidence="3" id="KW-0560">Oxidoreductase</keyword>
<evidence type="ECO:0000256" key="1">
    <source>
        <dbReference type="ARBA" id="ARBA00022630"/>
    </source>
</evidence>
<evidence type="ECO:0000313" key="4">
    <source>
        <dbReference type="EMBL" id="KAF1914998.1"/>
    </source>
</evidence>
<keyword evidence="1" id="KW-0285">Flavoprotein</keyword>
<dbReference type="OrthoDB" id="2349068at2759"/>
<dbReference type="GO" id="GO:0018580">
    <property type="term" value="F:nitronate monooxygenase activity"/>
    <property type="evidence" value="ECO:0007669"/>
    <property type="project" value="InterPro"/>
</dbReference>
<reference evidence="4" key="1">
    <citation type="journal article" date="2020" name="Stud. Mycol.">
        <title>101 Dothideomycetes genomes: a test case for predicting lifestyles and emergence of pathogens.</title>
        <authorList>
            <person name="Haridas S."/>
            <person name="Albert R."/>
            <person name="Binder M."/>
            <person name="Bloem J."/>
            <person name="Labutti K."/>
            <person name="Salamov A."/>
            <person name="Andreopoulos B."/>
            <person name="Baker S."/>
            <person name="Barry K."/>
            <person name="Bills G."/>
            <person name="Bluhm B."/>
            <person name="Cannon C."/>
            <person name="Castanera R."/>
            <person name="Culley D."/>
            <person name="Daum C."/>
            <person name="Ezra D."/>
            <person name="Gonzalez J."/>
            <person name="Henrissat B."/>
            <person name="Kuo A."/>
            <person name="Liang C."/>
            <person name="Lipzen A."/>
            <person name="Lutzoni F."/>
            <person name="Magnuson J."/>
            <person name="Mondo S."/>
            <person name="Nolan M."/>
            <person name="Ohm R."/>
            <person name="Pangilinan J."/>
            <person name="Park H.-J."/>
            <person name="Ramirez L."/>
            <person name="Alfaro M."/>
            <person name="Sun H."/>
            <person name="Tritt A."/>
            <person name="Yoshinaga Y."/>
            <person name="Zwiers L.-H."/>
            <person name="Turgeon B."/>
            <person name="Goodwin S."/>
            <person name="Spatafora J."/>
            <person name="Crous P."/>
            <person name="Grigoriev I."/>
        </authorList>
    </citation>
    <scope>NUCLEOTIDE SEQUENCE</scope>
    <source>
        <strain evidence="4">HMLAC05119</strain>
    </source>
</reference>
<keyword evidence="2" id="KW-0288">FMN</keyword>
<dbReference type="InterPro" id="IPR004136">
    <property type="entry name" value="NMO"/>
</dbReference>
<dbReference type="SUPFAM" id="SSF51412">
    <property type="entry name" value="Inosine monophosphate dehydrogenase (IMPDH)"/>
    <property type="match status" value="1"/>
</dbReference>
<gene>
    <name evidence="4" type="ORF">BDU57DRAFT_531373</name>
</gene>
<dbReference type="EMBL" id="ML979137">
    <property type="protein sequence ID" value="KAF1914998.1"/>
    <property type="molecule type" value="Genomic_DNA"/>
</dbReference>
<evidence type="ECO:0000256" key="2">
    <source>
        <dbReference type="ARBA" id="ARBA00022643"/>
    </source>
</evidence>
<dbReference type="AlphaFoldDB" id="A0A6A5QJJ1"/>
<evidence type="ECO:0000313" key="5">
    <source>
        <dbReference type="Proteomes" id="UP000800096"/>
    </source>
</evidence>
<sequence>MNDMQRIKEDYPWIQTPVVVGAPMRLIALADMAVEISKAGGIGFIGAGTDVSDLDSHLSSAQTLLSALPSPLPTKPHTLPIGVGFINWGADLSAAMPLIQKYKPCAAWFFAPSSLSSLAAWTQQTRQASPATKIWVQVGSVQDAISAVSTADADVLVVQGTDAGGHGLAHGASLMSLLPEVHDALSVSAGVGPLLIAAGGIAESRSACAAVLLGADGVCLGTRFLACPEASIASGYQAEVLRATDGGQVTVRTKVYDHLRGTTGWAETHNARGIVNRSYFDAVGGMDVEENKRLYEAEMEKGDEGWGEHARMTAYAGTAVGLVREVKGAGDIVKEIREGVKVVLKGAKMML</sequence>
<dbReference type="PANTHER" id="PTHR32332:SF34">
    <property type="entry name" value="2-NITROPROPANE DIOXYGENASE FAMILY, PUTATIVE-RELATED"/>
    <property type="match status" value="1"/>
</dbReference>
<proteinExistence type="predicted"/>
<dbReference type="CDD" id="cd04730">
    <property type="entry name" value="NPD_like"/>
    <property type="match status" value="1"/>
</dbReference>
<protein>
    <submittedName>
        <fullName evidence="4">Uncharacterized protein</fullName>
    </submittedName>
</protein>
<name>A0A6A5QJJ1_AMPQU</name>
<evidence type="ECO:0000256" key="3">
    <source>
        <dbReference type="ARBA" id="ARBA00023002"/>
    </source>
</evidence>